<evidence type="ECO:0000313" key="10">
    <source>
        <dbReference type="EMBL" id="KAK8762332.1"/>
    </source>
</evidence>
<evidence type="ECO:0000313" key="11">
    <source>
        <dbReference type="Proteomes" id="UP001321473"/>
    </source>
</evidence>
<evidence type="ECO:0000256" key="8">
    <source>
        <dbReference type="ARBA" id="ARBA00023022"/>
    </source>
</evidence>
<keyword evidence="5" id="KW-0399">Innate immunity</keyword>
<keyword evidence="6" id="KW-0732">Signal</keyword>
<keyword evidence="8" id="KW-0044">Antibiotic</keyword>
<accession>A0AAQ4DIP2</accession>
<evidence type="ECO:0000256" key="7">
    <source>
        <dbReference type="ARBA" id="ARBA00022859"/>
    </source>
</evidence>
<dbReference type="CDD" id="cd08544">
    <property type="entry name" value="Reeler"/>
    <property type="match status" value="1"/>
</dbReference>
<dbReference type="InterPro" id="IPR051237">
    <property type="entry name" value="Ferric-chelate_Red/DefProt"/>
</dbReference>
<dbReference type="PANTHER" id="PTHR45828">
    <property type="entry name" value="CYTOCHROME B561/FERRIC REDUCTASE TRANSMEMBRANE"/>
    <property type="match status" value="1"/>
</dbReference>
<reference evidence="10 11" key="1">
    <citation type="journal article" date="2023" name="Arcadia Sci">
        <title>De novo assembly of a long-read Amblyomma americanum tick genome.</title>
        <authorList>
            <person name="Chou S."/>
            <person name="Poskanzer K.E."/>
            <person name="Rollins M."/>
            <person name="Thuy-Boun P.S."/>
        </authorList>
    </citation>
    <scope>NUCLEOTIDE SEQUENCE [LARGE SCALE GENOMIC DNA]</scope>
    <source>
        <strain evidence="10">F_SG_1</strain>
        <tissue evidence="10">Salivary glands</tissue>
    </source>
</reference>
<evidence type="ECO:0000256" key="5">
    <source>
        <dbReference type="ARBA" id="ARBA00022588"/>
    </source>
</evidence>
<dbReference type="GO" id="GO:0005576">
    <property type="term" value="C:extracellular region"/>
    <property type="evidence" value="ECO:0007669"/>
    <property type="project" value="UniProtKB-SubCell"/>
</dbReference>
<dbReference type="AlphaFoldDB" id="A0AAQ4DIP2"/>
<dbReference type="EMBL" id="JARKHS020030203">
    <property type="protein sequence ID" value="KAK8762332.1"/>
    <property type="molecule type" value="Genomic_DNA"/>
</dbReference>
<evidence type="ECO:0000256" key="4">
    <source>
        <dbReference type="ARBA" id="ARBA00022529"/>
    </source>
</evidence>
<dbReference type="Pfam" id="PF02014">
    <property type="entry name" value="Reeler"/>
    <property type="match status" value="1"/>
</dbReference>
<organism evidence="10 11">
    <name type="scientific">Amblyomma americanum</name>
    <name type="common">Lone star tick</name>
    <dbReference type="NCBI Taxonomy" id="6943"/>
    <lineage>
        <taxon>Eukaryota</taxon>
        <taxon>Metazoa</taxon>
        <taxon>Ecdysozoa</taxon>
        <taxon>Arthropoda</taxon>
        <taxon>Chelicerata</taxon>
        <taxon>Arachnida</taxon>
        <taxon>Acari</taxon>
        <taxon>Parasitiformes</taxon>
        <taxon>Ixodida</taxon>
        <taxon>Ixodoidea</taxon>
        <taxon>Ixodidae</taxon>
        <taxon>Amblyomminae</taxon>
        <taxon>Amblyomma</taxon>
    </lineage>
</organism>
<dbReference type="PROSITE" id="PS51019">
    <property type="entry name" value="REELIN"/>
    <property type="match status" value="1"/>
</dbReference>
<dbReference type="Proteomes" id="UP001321473">
    <property type="component" value="Unassembled WGS sequence"/>
</dbReference>
<comment type="subcellular location">
    <subcellularLocation>
        <location evidence="1">Secreted</location>
    </subcellularLocation>
</comment>
<dbReference type="GO" id="GO:0045087">
    <property type="term" value="P:innate immune response"/>
    <property type="evidence" value="ECO:0007669"/>
    <property type="project" value="UniProtKB-KW"/>
</dbReference>
<feature type="domain" description="Reelin" evidence="9">
    <location>
        <begin position="21"/>
        <end position="184"/>
    </location>
</feature>
<gene>
    <name evidence="10" type="ORF">V5799_026400</name>
</gene>
<dbReference type="GO" id="GO:0016020">
    <property type="term" value="C:membrane"/>
    <property type="evidence" value="ECO:0007669"/>
    <property type="project" value="TreeGrafter"/>
</dbReference>
<dbReference type="InterPro" id="IPR002861">
    <property type="entry name" value="Reeler_dom"/>
</dbReference>
<comment type="similarity">
    <text evidence="2">Belongs to the insect defense protein family.</text>
</comment>
<comment type="caution">
    <text evidence="10">The sequence shown here is derived from an EMBL/GenBank/DDBJ whole genome shotgun (WGS) entry which is preliminary data.</text>
</comment>
<evidence type="ECO:0000256" key="3">
    <source>
        <dbReference type="ARBA" id="ARBA00022525"/>
    </source>
</evidence>
<proteinExistence type="inferred from homology"/>
<keyword evidence="11" id="KW-1185">Reference proteome</keyword>
<keyword evidence="4" id="KW-0929">Antimicrobial</keyword>
<keyword evidence="3" id="KW-0964">Secreted</keyword>
<protein>
    <recommendedName>
        <fullName evidence="9">Reelin domain-containing protein</fullName>
    </recommendedName>
</protein>
<keyword evidence="7" id="KW-0391">Immunity</keyword>
<dbReference type="PANTHER" id="PTHR45828:SF9">
    <property type="entry name" value="CELL WALL INTEGRITY AND STRESS RESPONSE COMPONENT 4-LIKE-RELATED"/>
    <property type="match status" value="1"/>
</dbReference>
<evidence type="ECO:0000256" key="1">
    <source>
        <dbReference type="ARBA" id="ARBA00004613"/>
    </source>
</evidence>
<name>A0AAQ4DIP2_AMBAM</name>
<sequence length="184" mass="19959">MLVVILTTSREWAWGVQAPSPVLRARRETSKPRHLCSPKPVVYRLQLTSLVGIPKDEHGNAEPQASQSPYVIQATPVNIAQGGRVTVTVYGSSPFKGLILTARDVHTSELLKGTFTPDVQTKTLDCTGATANAITHNSRDDKTQVVVSWTAPAGYTGQVYFSGTVLQSAYVFWKGITSDAVFVQ</sequence>
<dbReference type="InterPro" id="IPR042307">
    <property type="entry name" value="Reeler_sf"/>
</dbReference>
<dbReference type="GO" id="GO:0042742">
    <property type="term" value="P:defense response to bacterium"/>
    <property type="evidence" value="ECO:0007669"/>
    <property type="project" value="UniProtKB-KW"/>
</dbReference>
<dbReference type="Gene3D" id="2.60.40.4060">
    <property type="entry name" value="Reeler domain"/>
    <property type="match status" value="1"/>
</dbReference>
<evidence type="ECO:0000259" key="9">
    <source>
        <dbReference type="PROSITE" id="PS51019"/>
    </source>
</evidence>
<evidence type="ECO:0000256" key="6">
    <source>
        <dbReference type="ARBA" id="ARBA00022729"/>
    </source>
</evidence>
<evidence type="ECO:0000256" key="2">
    <source>
        <dbReference type="ARBA" id="ARBA00008501"/>
    </source>
</evidence>